<protein>
    <submittedName>
        <fullName evidence="1">Uncharacterized protein</fullName>
    </submittedName>
</protein>
<accession>A0A399EPU6</accession>
<evidence type="ECO:0000313" key="2">
    <source>
        <dbReference type="Proteomes" id="UP000265341"/>
    </source>
</evidence>
<dbReference type="AlphaFoldDB" id="A0A399EPU6"/>
<proteinExistence type="predicted"/>
<comment type="caution">
    <text evidence="1">The sequence shown here is derived from an EMBL/GenBank/DDBJ whole genome shotgun (WGS) entry which is preliminary data.</text>
</comment>
<dbReference type="OrthoDB" id="3616517at2"/>
<dbReference type="EMBL" id="QWLA01000040">
    <property type="protein sequence ID" value="RIH85566.1"/>
    <property type="molecule type" value="Genomic_DNA"/>
</dbReference>
<gene>
    <name evidence="1" type="ORF">Mrose_02130</name>
</gene>
<keyword evidence="2" id="KW-1185">Reference proteome</keyword>
<sequence length="218" mass="24484">MLRSKDLHMAATIDMESRTIMVSGAIDVNRVTIVMRVPIPEPGEYTLVKAETNLTDEPWLCWQITLGEGVSLPLQNPTNLLLSRQFRKAKYLADRGAILFWDGEVRPGDAIFKMARLNISGNYMILSHNRGGLTDGIFDEDEDESDDTGLEQDTPRIDLPGALDRYYEHITRHGFGDDLPKIEVETPVRIVQPGEIDILSFTNLPQAHSGGIRPRERA</sequence>
<dbReference type="Proteomes" id="UP000265341">
    <property type="component" value="Unassembled WGS sequence"/>
</dbReference>
<reference evidence="1 2" key="1">
    <citation type="submission" date="2018-08" db="EMBL/GenBank/DDBJ databases">
        <title>Meiothermus roseus NBRC 110900 genome sequencing project.</title>
        <authorList>
            <person name="Da Costa M.S."/>
            <person name="Albuquerque L."/>
            <person name="Raposo P."/>
            <person name="Froufe H.J.C."/>
            <person name="Barroso C.S."/>
            <person name="Egas C."/>
        </authorList>
    </citation>
    <scope>NUCLEOTIDE SEQUENCE [LARGE SCALE GENOMIC DNA]</scope>
    <source>
        <strain evidence="1 2">NBRC 110900</strain>
    </source>
</reference>
<dbReference type="InterPro" id="IPR046308">
    <property type="entry name" value="DUF6423"/>
</dbReference>
<name>A0A399EPU6_9DEIN</name>
<evidence type="ECO:0000313" key="1">
    <source>
        <dbReference type="EMBL" id="RIH85566.1"/>
    </source>
</evidence>
<dbReference type="Pfam" id="PF19987">
    <property type="entry name" value="DUF6423"/>
    <property type="match status" value="1"/>
</dbReference>
<organism evidence="1 2">
    <name type="scientific">Calidithermus roseus</name>
    <dbReference type="NCBI Taxonomy" id="1644118"/>
    <lineage>
        <taxon>Bacteria</taxon>
        <taxon>Thermotogati</taxon>
        <taxon>Deinococcota</taxon>
        <taxon>Deinococci</taxon>
        <taxon>Thermales</taxon>
        <taxon>Thermaceae</taxon>
        <taxon>Calidithermus</taxon>
    </lineage>
</organism>